<comment type="caution">
    <text evidence="11">The sequence shown here is derived from an EMBL/GenBank/DDBJ whole genome shotgun (WGS) entry which is preliminary data.</text>
</comment>
<dbReference type="InterPro" id="IPR002182">
    <property type="entry name" value="NB-ARC"/>
</dbReference>
<dbReference type="PANTHER" id="PTHR23155:SF1238">
    <property type="entry name" value="TOMV SUSCEPTIBLE PROTEIN TM-2"/>
    <property type="match status" value="1"/>
</dbReference>
<dbReference type="InterPro" id="IPR058922">
    <property type="entry name" value="WHD_DRP"/>
</dbReference>
<feature type="domain" description="Disease resistance N-terminal" evidence="8">
    <location>
        <begin position="9"/>
        <end position="91"/>
    </location>
</feature>
<reference evidence="11 12" key="1">
    <citation type="journal article" date="2018" name="Proc. Natl. Acad. Sci. U.S.A.">
        <title>Draft genome sequence of Camellia sinensis var. sinensis provides insights into the evolution of the tea genome and tea quality.</title>
        <authorList>
            <person name="Wei C."/>
            <person name="Yang H."/>
            <person name="Wang S."/>
            <person name="Zhao J."/>
            <person name="Liu C."/>
            <person name="Gao L."/>
            <person name="Xia E."/>
            <person name="Lu Y."/>
            <person name="Tai Y."/>
            <person name="She G."/>
            <person name="Sun J."/>
            <person name="Cao H."/>
            <person name="Tong W."/>
            <person name="Gao Q."/>
            <person name="Li Y."/>
            <person name="Deng W."/>
            <person name="Jiang X."/>
            <person name="Wang W."/>
            <person name="Chen Q."/>
            <person name="Zhang S."/>
            <person name="Li H."/>
            <person name="Wu J."/>
            <person name="Wang P."/>
            <person name="Li P."/>
            <person name="Shi C."/>
            <person name="Zheng F."/>
            <person name="Jian J."/>
            <person name="Huang B."/>
            <person name="Shan D."/>
            <person name="Shi M."/>
            <person name="Fang C."/>
            <person name="Yue Y."/>
            <person name="Li F."/>
            <person name="Li D."/>
            <person name="Wei S."/>
            <person name="Han B."/>
            <person name="Jiang C."/>
            <person name="Yin Y."/>
            <person name="Xia T."/>
            <person name="Zhang Z."/>
            <person name="Bennetzen J.L."/>
            <person name="Zhao S."/>
            <person name="Wan X."/>
        </authorList>
    </citation>
    <scope>NUCLEOTIDE SEQUENCE [LARGE SCALE GENOMIC DNA]</scope>
    <source>
        <strain evidence="12">cv. Shuchazao</strain>
        <tissue evidence="11">Leaf</tissue>
    </source>
</reference>
<dbReference type="InterPro" id="IPR042197">
    <property type="entry name" value="Apaf_helical"/>
</dbReference>
<gene>
    <name evidence="11" type="ORF">TEA_029975</name>
</gene>
<dbReference type="InterPro" id="IPR041118">
    <property type="entry name" value="Rx_N"/>
</dbReference>
<dbReference type="Gene3D" id="3.80.10.10">
    <property type="entry name" value="Ribonuclease Inhibitor"/>
    <property type="match status" value="1"/>
</dbReference>
<dbReference type="Pfam" id="PF23559">
    <property type="entry name" value="WHD_DRP"/>
    <property type="match status" value="1"/>
</dbReference>
<dbReference type="Gene3D" id="1.20.5.4130">
    <property type="match status" value="1"/>
</dbReference>
<feature type="domain" description="NB-ARC" evidence="7">
    <location>
        <begin position="167"/>
        <end position="335"/>
    </location>
</feature>
<dbReference type="Proteomes" id="UP000306102">
    <property type="component" value="Unassembled WGS sequence"/>
</dbReference>
<organism evidence="11 12">
    <name type="scientific">Camellia sinensis var. sinensis</name>
    <name type="common">China tea</name>
    <dbReference type="NCBI Taxonomy" id="542762"/>
    <lineage>
        <taxon>Eukaryota</taxon>
        <taxon>Viridiplantae</taxon>
        <taxon>Streptophyta</taxon>
        <taxon>Embryophyta</taxon>
        <taxon>Tracheophyta</taxon>
        <taxon>Spermatophyta</taxon>
        <taxon>Magnoliopsida</taxon>
        <taxon>eudicotyledons</taxon>
        <taxon>Gunneridae</taxon>
        <taxon>Pentapetalae</taxon>
        <taxon>asterids</taxon>
        <taxon>Ericales</taxon>
        <taxon>Theaceae</taxon>
        <taxon>Camellia</taxon>
    </lineage>
</organism>
<feature type="domain" description="Disease resistance protein winged helix" evidence="9">
    <location>
        <begin position="420"/>
        <end position="490"/>
    </location>
</feature>
<dbReference type="GO" id="GO:0043531">
    <property type="term" value="F:ADP binding"/>
    <property type="evidence" value="ECO:0007669"/>
    <property type="project" value="InterPro"/>
</dbReference>
<evidence type="ECO:0008006" key="13">
    <source>
        <dbReference type="Google" id="ProtNLM"/>
    </source>
</evidence>
<evidence type="ECO:0000256" key="6">
    <source>
        <dbReference type="ARBA" id="ARBA00022840"/>
    </source>
</evidence>
<keyword evidence="4" id="KW-0547">Nucleotide-binding</keyword>
<dbReference type="InterPro" id="IPR027417">
    <property type="entry name" value="P-loop_NTPase"/>
</dbReference>
<evidence type="ECO:0000259" key="8">
    <source>
        <dbReference type="Pfam" id="PF18052"/>
    </source>
</evidence>
<dbReference type="InterPro" id="IPR044974">
    <property type="entry name" value="Disease_R_plants"/>
</dbReference>
<dbReference type="InterPro" id="IPR038005">
    <property type="entry name" value="RX-like_CC"/>
</dbReference>
<dbReference type="Gene3D" id="1.10.10.10">
    <property type="entry name" value="Winged helix-like DNA-binding domain superfamily/Winged helix DNA-binding domain"/>
    <property type="match status" value="1"/>
</dbReference>
<evidence type="ECO:0000256" key="4">
    <source>
        <dbReference type="ARBA" id="ARBA00022741"/>
    </source>
</evidence>
<dbReference type="CDD" id="cd14798">
    <property type="entry name" value="RX-CC_like"/>
    <property type="match status" value="1"/>
</dbReference>
<keyword evidence="12" id="KW-1185">Reference proteome</keyword>
<dbReference type="FunFam" id="1.10.10.10:FF:000322">
    <property type="entry name" value="Probable disease resistance protein At1g63360"/>
    <property type="match status" value="1"/>
</dbReference>
<keyword evidence="3" id="KW-0677">Repeat</keyword>
<dbReference type="GO" id="GO:0005524">
    <property type="term" value="F:ATP binding"/>
    <property type="evidence" value="ECO:0007669"/>
    <property type="project" value="UniProtKB-KW"/>
</dbReference>
<dbReference type="Gene3D" id="3.40.50.300">
    <property type="entry name" value="P-loop containing nucleotide triphosphate hydrolases"/>
    <property type="match status" value="1"/>
</dbReference>
<dbReference type="PRINTS" id="PR00364">
    <property type="entry name" value="DISEASERSIST"/>
</dbReference>
<dbReference type="PANTHER" id="PTHR23155">
    <property type="entry name" value="DISEASE RESISTANCE PROTEIN RP"/>
    <property type="match status" value="1"/>
</dbReference>
<dbReference type="GO" id="GO:0051607">
    <property type="term" value="P:defense response to virus"/>
    <property type="evidence" value="ECO:0007669"/>
    <property type="project" value="UniProtKB-ARBA"/>
</dbReference>
<evidence type="ECO:0000256" key="3">
    <source>
        <dbReference type="ARBA" id="ARBA00022737"/>
    </source>
</evidence>
<evidence type="ECO:0000259" key="7">
    <source>
        <dbReference type="Pfam" id="PF00931"/>
    </source>
</evidence>
<dbReference type="InterPro" id="IPR036388">
    <property type="entry name" value="WH-like_DNA-bd_sf"/>
</dbReference>
<evidence type="ECO:0000313" key="12">
    <source>
        <dbReference type="Proteomes" id="UP000306102"/>
    </source>
</evidence>
<keyword evidence="5" id="KW-0611">Plant defense</keyword>
<dbReference type="Pfam" id="PF23598">
    <property type="entry name" value="LRR_14"/>
    <property type="match status" value="1"/>
</dbReference>
<evidence type="ECO:0000313" key="11">
    <source>
        <dbReference type="EMBL" id="THF94205.1"/>
    </source>
</evidence>
<comment type="similarity">
    <text evidence="1">Belongs to the disease resistance NB-LRR family.</text>
</comment>
<dbReference type="InterPro" id="IPR032675">
    <property type="entry name" value="LRR_dom_sf"/>
</dbReference>
<dbReference type="InterPro" id="IPR055414">
    <property type="entry name" value="LRR_R13L4/SHOC2-like"/>
</dbReference>
<dbReference type="SUPFAM" id="SSF52540">
    <property type="entry name" value="P-loop containing nucleoside triphosphate hydrolases"/>
    <property type="match status" value="1"/>
</dbReference>
<dbReference type="SUPFAM" id="SSF52058">
    <property type="entry name" value="L domain-like"/>
    <property type="match status" value="1"/>
</dbReference>
<dbReference type="Pfam" id="PF18052">
    <property type="entry name" value="Rx_N"/>
    <property type="match status" value="1"/>
</dbReference>
<dbReference type="Gene3D" id="1.10.8.430">
    <property type="entry name" value="Helical domain of apoptotic protease-activating factors"/>
    <property type="match status" value="1"/>
</dbReference>
<proteinExistence type="inferred from homology"/>
<evidence type="ECO:0000256" key="2">
    <source>
        <dbReference type="ARBA" id="ARBA00022614"/>
    </source>
</evidence>
<dbReference type="Pfam" id="PF00931">
    <property type="entry name" value="NB-ARC"/>
    <property type="match status" value="1"/>
</dbReference>
<evidence type="ECO:0000259" key="10">
    <source>
        <dbReference type="Pfam" id="PF23598"/>
    </source>
</evidence>
<evidence type="ECO:0000256" key="1">
    <source>
        <dbReference type="ARBA" id="ARBA00008894"/>
    </source>
</evidence>
<evidence type="ECO:0000259" key="9">
    <source>
        <dbReference type="Pfam" id="PF23559"/>
    </source>
</evidence>
<dbReference type="EMBL" id="SDRB02013767">
    <property type="protein sequence ID" value="THF94205.1"/>
    <property type="molecule type" value="Genomic_DNA"/>
</dbReference>
<dbReference type="AlphaFoldDB" id="A0A4S4CZN5"/>
<keyword evidence="2" id="KW-0433">Leucine-rich repeat</keyword>
<feature type="domain" description="Disease resistance R13L4/SHOC-2-like LRR" evidence="10">
    <location>
        <begin position="561"/>
        <end position="846"/>
    </location>
</feature>
<evidence type="ECO:0000256" key="5">
    <source>
        <dbReference type="ARBA" id="ARBA00022821"/>
    </source>
</evidence>
<dbReference type="FunFam" id="3.40.50.300:FF:001091">
    <property type="entry name" value="Probable disease resistance protein At1g61300"/>
    <property type="match status" value="1"/>
</dbReference>
<dbReference type="GO" id="GO:0098542">
    <property type="term" value="P:defense response to other organism"/>
    <property type="evidence" value="ECO:0007669"/>
    <property type="project" value="TreeGrafter"/>
</dbReference>
<name>A0A4S4CZN5_CAMSN</name>
<keyword evidence="6" id="KW-0067">ATP-binding</keyword>
<sequence>MADMVLTAVLKKLVDIAGNLIVEEGSRLSRLKTDILWIENEMSHIRSYLKDVDTKQWGSSGAINFLGDIWDLAYDMENIIDTYFPKLASSSGRNDWKRHLGWFKSVKCIRNFAVEIEGIKRRVENINRVRQTYGIKERGGGRDAEDGCDPRQSFPHIDEENIIGFDEHIQNLVAKVTDDQDLHCRVVSITGMAGLGKTTLAKKVYKSVQQSFQCSAWIYVSQQPNIKELLRDIGRQVGLEENKCKHNVEANLFEFLSQKRYVIVIDDIWDIVPWNGLKNGIPTNSEKGSRIIITSRKKNVDVNKGGGGQKFLHELQPLDQENSRTLFFNIVMAASHNSGESSCPSQLKKIGEQILERCCGVPLAIVVTAGLLLSRERTQLAWKEVLESMGQDEDQYSSIFALSYKDLPSKFKPCFLYLGLFPEDHEISTFELINLWAAEGFIQGSELREVEDVGYDYLNHLIGRNLIQVVRRRFNGRARSCRIHDILHNLCIRVASEINFFSTHNHVTSHNSALGIRRMTIHGINFADYISLNHQAPKLRAMLYFGEGMYNLRRNRYKDFLSRFKFLHVLSVRYYYLPTSFPNEISNLNHLSYLKLAAAVAEIPYTICNLKSLMTLDLSGCDVVIIPNLIWKMQQLRHILLPDYCNYICKAPSFREVSVPNLQTLQGMSTSLFEAQYLPQYLRKLNNLRELVVAHSTESIIEVLSGATPVSHGLEKLSLLDPWSLELSLKVTSRTFNLSRYENLSKLSLKVRVECLQHDKFPPNLTMLTLKYTYLKEDPMDTLKKLPKLKILKLCCKSYNGGEMVCSGEPGNFPELEVLRIEDMRNLWQFIVEEGGMPKLKDFSFIDCNPKTRIPNRIKSILMIYRLKVLRIEDMRNLGLFIVEGGMPKLKDFSFIDCNPKTRIPNRIKSILMIYRLKDMVVVIICCFCHITCRHQNFLKKGAGLKMRKREFQSHYFILKLSEMAQLFARRNRTTFAFSATGSEVQHIASCIACIARHHADIARLFSWLGQTPILGLFDRLPYSSIKALTVILK</sequence>
<protein>
    <recommendedName>
        <fullName evidence="13">AAA+ ATPase domain-containing protein</fullName>
    </recommendedName>
</protein>
<accession>A0A4S4CZN5</accession>